<evidence type="ECO:0000313" key="3">
    <source>
        <dbReference type="Proteomes" id="UP000184020"/>
    </source>
</evidence>
<keyword evidence="1" id="KW-0732">Signal</keyword>
<feature type="chain" id="PRO_5012274095" description="CarboxypepD_reg-like domain-containing protein" evidence="1">
    <location>
        <begin position="21"/>
        <end position="341"/>
    </location>
</feature>
<reference evidence="3" key="1">
    <citation type="submission" date="2016-11" db="EMBL/GenBank/DDBJ databases">
        <authorList>
            <person name="Varghese N."/>
            <person name="Submissions S."/>
        </authorList>
    </citation>
    <scope>NUCLEOTIDE SEQUENCE [LARGE SCALE GENOMIC DNA]</scope>
    <source>
        <strain evidence="3">DSM 17659</strain>
    </source>
</reference>
<dbReference type="EMBL" id="FQWF01000007">
    <property type="protein sequence ID" value="SHG59325.1"/>
    <property type="molecule type" value="Genomic_DNA"/>
</dbReference>
<dbReference type="RefSeq" id="WP_073019508.1">
    <property type="nucleotide sequence ID" value="NZ_FQWF01000007.1"/>
</dbReference>
<dbReference type="STRING" id="229205.SAMN05444372_107186"/>
<sequence>MPKLAVYCVLLILSILSSFAQQIKFVSLQDSNPLKNVLIFNPEGLLVTNSDENGLIEIKLLPEKDLYFIANYNNVVQDTVRLKEIKNNTFYLDTKIINLSEVVISKNNKNAEIIVVEGYFNNIITNNKRVTGYIEGKIQYLFDYNSKKYKEKKLLQYRIFKVKNSNVNHKEIETYDFDSYKLPELKKIADFNSLKAKFKYDEKIDNQNFKDIYLTKVLLKEEESLKLFGFVFKNFYERINIQFNANELDINNLIFYSSIESVDSKRKSETDFSSIQKIINFYPDNLYYLTKKEAGETKEVSLDINHSNYTTLFWQFIPMYKNVKSYEPFSFVEGLGVLDNK</sequence>
<feature type="signal peptide" evidence="1">
    <location>
        <begin position="1"/>
        <end position="20"/>
    </location>
</feature>
<dbReference type="AlphaFoldDB" id="A0A1M5L314"/>
<accession>A0A1M5L314</accession>
<name>A0A1M5L314_9FLAO</name>
<proteinExistence type="predicted"/>
<evidence type="ECO:0000256" key="1">
    <source>
        <dbReference type="SAM" id="SignalP"/>
    </source>
</evidence>
<evidence type="ECO:0008006" key="4">
    <source>
        <dbReference type="Google" id="ProtNLM"/>
    </source>
</evidence>
<keyword evidence="3" id="KW-1185">Reference proteome</keyword>
<gene>
    <name evidence="2" type="ORF">SAMN05444372_107186</name>
</gene>
<evidence type="ECO:0000313" key="2">
    <source>
        <dbReference type="EMBL" id="SHG59325.1"/>
    </source>
</evidence>
<dbReference type="OrthoDB" id="1234616at2"/>
<organism evidence="2 3">
    <name type="scientific">Flavobacterium micromati</name>
    <dbReference type="NCBI Taxonomy" id="229205"/>
    <lineage>
        <taxon>Bacteria</taxon>
        <taxon>Pseudomonadati</taxon>
        <taxon>Bacteroidota</taxon>
        <taxon>Flavobacteriia</taxon>
        <taxon>Flavobacteriales</taxon>
        <taxon>Flavobacteriaceae</taxon>
        <taxon>Flavobacterium</taxon>
    </lineage>
</organism>
<protein>
    <recommendedName>
        <fullName evidence="4">CarboxypepD_reg-like domain-containing protein</fullName>
    </recommendedName>
</protein>
<dbReference type="Proteomes" id="UP000184020">
    <property type="component" value="Unassembled WGS sequence"/>
</dbReference>